<dbReference type="KEGG" id="bcom:BAUCODRAFT_521099"/>
<name>M2LL24_BAUPA</name>
<keyword evidence="3" id="KW-1185">Reference proteome</keyword>
<dbReference type="AlphaFoldDB" id="M2LL24"/>
<dbReference type="RefSeq" id="XP_007677669.1">
    <property type="nucleotide sequence ID" value="XM_007679479.1"/>
</dbReference>
<feature type="signal peptide" evidence="1">
    <location>
        <begin position="1"/>
        <end position="22"/>
    </location>
</feature>
<reference evidence="2 3" key="1">
    <citation type="journal article" date="2012" name="PLoS Pathog.">
        <title>Diverse lifestyles and strategies of plant pathogenesis encoded in the genomes of eighteen Dothideomycetes fungi.</title>
        <authorList>
            <person name="Ohm R.A."/>
            <person name="Feau N."/>
            <person name="Henrissat B."/>
            <person name="Schoch C.L."/>
            <person name="Horwitz B.A."/>
            <person name="Barry K.W."/>
            <person name="Condon B.J."/>
            <person name="Copeland A.C."/>
            <person name="Dhillon B."/>
            <person name="Glaser F."/>
            <person name="Hesse C.N."/>
            <person name="Kosti I."/>
            <person name="LaButti K."/>
            <person name="Lindquist E.A."/>
            <person name="Lucas S."/>
            <person name="Salamov A.A."/>
            <person name="Bradshaw R.E."/>
            <person name="Ciuffetti L."/>
            <person name="Hamelin R.C."/>
            <person name="Kema G.H.J."/>
            <person name="Lawrence C."/>
            <person name="Scott J.A."/>
            <person name="Spatafora J.W."/>
            <person name="Turgeon B.G."/>
            <person name="de Wit P.J.G.M."/>
            <person name="Zhong S."/>
            <person name="Goodwin S.B."/>
            <person name="Grigoriev I.V."/>
        </authorList>
    </citation>
    <scope>NUCLEOTIDE SEQUENCE [LARGE SCALE GENOMIC DNA]</scope>
    <source>
        <strain evidence="2 3">UAMH 10762</strain>
    </source>
</reference>
<evidence type="ECO:0000256" key="1">
    <source>
        <dbReference type="SAM" id="SignalP"/>
    </source>
</evidence>
<dbReference type="Proteomes" id="UP000011761">
    <property type="component" value="Unassembled WGS sequence"/>
</dbReference>
<accession>M2LL24</accession>
<keyword evidence="1" id="KW-0732">Signal</keyword>
<evidence type="ECO:0000313" key="2">
    <source>
        <dbReference type="EMBL" id="EMC94982.1"/>
    </source>
</evidence>
<gene>
    <name evidence="2" type="ORF">BAUCODRAFT_521099</name>
</gene>
<dbReference type="GeneID" id="19115129"/>
<sequence length="114" mass="12714">MVAASRLLSKLCFIDMPLGASAAHYNECDLAWVKSMQGVRTIFSTSGLQSQLVGSIMGPLMQGYLEKDQQYHREQPCTDRRQTACIMKQLNDTCDASVRQADVNPYALILARLE</sequence>
<dbReference type="OrthoDB" id="416217at2759"/>
<feature type="chain" id="PRO_5004021844" evidence="1">
    <location>
        <begin position="23"/>
        <end position="114"/>
    </location>
</feature>
<dbReference type="EMBL" id="KB445557">
    <property type="protein sequence ID" value="EMC94982.1"/>
    <property type="molecule type" value="Genomic_DNA"/>
</dbReference>
<organism evidence="2 3">
    <name type="scientific">Baudoinia panamericana (strain UAMH 10762)</name>
    <name type="common">Angels' share fungus</name>
    <name type="synonym">Baudoinia compniacensis (strain UAMH 10762)</name>
    <dbReference type="NCBI Taxonomy" id="717646"/>
    <lineage>
        <taxon>Eukaryota</taxon>
        <taxon>Fungi</taxon>
        <taxon>Dikarya</taxon>
        <taxon>Ascomycota</taxon>
        <taxon>Pezizomycotina</taxon>
        <taxon>Dothideomycetes</taxon>
        <taxon>Dothideomycetidae</taxon>
        <taxon>Mycosphaerellales</taxon>
        <taxon>Teratosphaeriaceae</taxon>
        <taxon>Baudoinia</taxon>
    </lineage>
</organism>
<protein>
    <submittedName>
        <fullName evidence="2">Uncharacterized protein</fullName>
    </submittedName>
</protein>
<proteinExistence type="predicted"/>
<evidence type="ECO:0000313" key="3">
    <source>
        <dbReference type="Proteomes" id="UP000011761"/>
    </source>
</evidence>
<dbReference type="HOGENOM" id="CLU_2120658_0_0_1"/>